<comment type="caution">
    <text evidence="9">The sequence shown here is derived from an EMBL/GenBank/DDBJ whole genome shotgun (WGS) entry which is preliminary data.</text>
</comment>
<keyword evidence="5" id="KW-0998">Cell outer membrane</keyword>
<feature type="signal peptide" evidence="6">
    <location>
        <begin position="1"/>
        <end position="17"/>
    </location>
</feature>
<reference evidence="9 10" key="1">
    <citation type="submission" date="2020-08" db="EMBL/GenBank/DDBJ databases">
        <title>Genome public.</title>
        <authorList>
            <person name="Liu C."/>
            <person name="Sun Q."/>
        </authorList>
    </citation>
    <scope>NUCLEOTIDE SEQUENCE [LARGE SCALE GENOMIC DNA]</scope>
    <source>
        <strain evidence="9 10">NSJ-56</strain>
    </source>
</reference>
<proteinExistence type="inferred from homology"/>
<dbReference type="Pfam" id="PF07980">
    <property type="entry name" value="SusD_RagB"/>
    <property type="match status" value="1"/>
</dbReference>
<evidence type="ECO:0000256" key="4">
    <source>
        <dbReference type="ARBA" id="ARBA00023136"/>
    </source>
</evidence>
<sequence>MKRVYIYLLMGILLASACSDFLKEEDKDQVIPRTVEHFLQTLHREAFIQNMTNYTTEFMTDDIEENRKTSTNEKNLYKSLYTWQRDVEMDGNGDKSTVNQSWEILYRLVLFTNYVMENIGKAIGEDNEKAFVRGEAYFVRARSYFELVNLYAKHYDAATAASELGVPKRLGTGVEETYTRASVAEIYNLIESDLKTAIQEFEKSGLKKSLWHPNAMTAKLLLSRVYLYKCDWDNCIDYTTQVINTTGGMLWNLKEHQGTFVNTTNPEILHVYGDPSSLVGSGDLATPHIYGSTNVTYGVSSDMMATFLQGDLRADQYVKTVMGMGIPAKWLGGFTDLGGFNFRVSEAYLNRAEAYAAKDMDAEAYEDVKKLVENRVKDMSEISIPSKGLELKRFIFNERRRELCYEGHRWYDLKRTKLFAKQIDHKFTLVNSTGGITGTEIYMLTPNDPNYVYPIPQAEMDRNGAMEQNGRMEKLPIKEDY</sequence>
<keyword evidence="10" id="KW-1185">Reference proteome</keyword>
<evidence type="ECO:0000256" key="2">
    <source>
        <dbReference type="ARBA" id="ARBA00006275"/>
    </source>
</evidence>
<dbReference type="InterPro" id="IPR011990">
    <property type="entry name" value="TPR-like_helical_dom_sf"/>
</dbReference>
<dbReference type="RefSeq" id="WP_186977624.1">
    <property type="nucleotide sequence ID" value="NZ_JACOOH010000008.1"/>
</dbReference>
<gene>
    <name evidence="9" type="ORF">H8S64_16950</name>
</gene>
<name>A0ABR7D5M0_9BACT</name>
<keyword evidence="4" id="KW-0472">Membrane</keyword>
<dbReference type="Proteomes" id="UP000646484">
    <property type="component" value="Unassembled WGS sequence"/>
</dbReference>
<evidence type="ECO:0000256" key="1">
    <source>
        <dbReference type="ARBA" id="ARBA00004442"/>
    </source>
</evidence>
<feature type="domain" description="RagB/SusD" evidence="7">
    <location>
        <begin position="342"/>
        <end position="469"/>
    </location>
</feature>
<evidence type="ECO:0000256" key="3">
    <source>
        <dbReference type="ARBA" id="ARBA00022729"/>
    </source>
</evidence>
<organism evidence="9 10">
    <name type="scientific">Butyricimonas hominis</name>
    <dbReference type="NCBI Taxonomy" id="2763032"/>
    <lineage>
        <taxon>Bacteria</taxon>
        <taxon>Pseudomonadati</taxon>
        <taxon>Bacteroidota</taxon>
        <taxon>Bacteroidia</taxon>
        <taxon>Bacteroidales</taxon>
        <taxon>Odoribacteraceae</taxon>
        <taxon>Butyricimonas</taxon>
    </lineage>
</organism>
<feature type="chain" id="PRO_5047484512" evidence="6">
    <location>
        <begin position="18"/>
        <end position="481"/>
    </location>
</feature>
<protein>
    <submittedName>
        <fullName evidence="9">RagB/SusD family nutrient uptake outer membrane protein</fullName>
    </submittedName>
</protein>
<evidence type="ECO:0000313" key="9">
    <source>
        <dbReference type="EMBL" id="MBC5622780.1"/>
    </source>
</evidence>
<dbReference type="EMBL" id="JACOOH010000008">
    <property type="protein sequence ID" value="MBC5622780.1"/>
    <property type="molecule type" value="Genomic_DNA"/>
</dbReference>
<dbReference type="SUPFAM" id="SSF48452">
    <property type="entry name" value="TPR-like"/>
    <property type="match status" value="1"/>
</dbReference>
<dbReference type="PROSITE" id="PS51257">
    <property type="entry name" value="PROKAR_LIPOPROTEIN"/>
    <property type="match status" value="1"/>
</dbReference>
<dbReference type="InterPro" id="IPR033985">
    <property type="entry name" value="SusD-like_N"/>
</dbReference>
<evidence type="ECO:0000259" key="7">
    <source>
        <dbReference type="Pfam" id="PF07980"/>
    </source>
</evidence>
<comment type="subcellular location">
    <subcellularLocation>
        <location evidence="1">Cell outer membrane</location>
    </subcellularLocation>
</comment>
<comment type="similarity">
    <text evidence="2">Belongs to the SusD family.</text>
</comment>
<keyword evidence="3 6" id="KW-0732">Signal</keyword>
<evidence type="ECO:0000256" key="5">
    <source>
        <dbReference type="ARBA" id="ARBA00023237"/>
    </source>
</evidence>
<dbReference type="Pfam" id="PF14322">
    <property type="entry name" value="SusD-like_3"/>
    <property type="match status" value="1"/>
</dbReference>
<dbReference type="Gene3D" id="1.25.40.390">
    <property type="match status" value="1"/>
</dbReference>
<feature type="domain" description="SusD-like N-terminal" evidence="8">
    <location>
        <begin position="26"/>
        <end position="227"/>
    </location>
</feature>
<dbReference type="InterPro" id="IPR012944">
    <property type="entry name" value="SusD_RagB_dom"/>
</dbReference>
<accession>A0ABR7D5M0</accession>
<evidence type="ECO:0000313" key="10">
    <source>
        <dbReference type="Proteomes" id="UP000646484"/>
    </source>
</evidence>
<evidence type="ECO:0000256" key="6">
    <source>
        <dbReference type="SAM" id="SignalP"/>
    </source>
</evidence>
<evidence type="ECO:0000259" key="8">
    <source>
        <dbReference type="Pfam" id="PF14322"/>
    </source>
</evidence>